<feature type="compositionally biased region" description="Polar residues" evidence="6">
    <location>
        <begin position="108"/>
        <end position="121"/>
    </location>
</feature>
<comment type="subcellular location">
    <subcellularLocation>
        <location evidence="3">Dynein axonemal particle</location>
    </subcellularLocation>
</comment>
<evidence type="ECO:0000256" key="6">
    <source>
        <dbReference type="SAM" id="MobiDB-lite"/>
    </source>
</evidence>
<name>A0A093BMK4_CHAPE</name>
<dbReference type="Proteomes" id="UP000031515">
    <property type="component" value="Unassembled WGS sequence"/>
</dbReference>
<protein>
    <recommendedName>
        <fullName evidence="4">Dynein axonemal assembly factor 8</fullName>
    </recommendedName>
    <alternativeName>
        <fullName evidence="5">Dynein axonemal-associated protein 1</fullName>
    </alternativeName>
</protein>
<feature type="compositionally biased region" description="Basic and acidic residues" evidence="6">
    <location>
        <begin position="123"/>
        <end position="132"/>
    </location>
</feature>
<proteinExistence type="predicted"/>
<dbReference type="PANTHER" id="PTHR35977">
    <property type="entry name" value="CHROMOSOME 16 OPEN READING FRAME 71"/>
    <property type="match status" value="1"/>
</dbReference>
<feature type="non-terminal residue" evidence="7">
    <location>
        <position position="204"/>
    </location>
</feature>
<dbReference type="InterPro" id="IPR031531">
    <property type="entry name" value="DNAAF8"/>
</dbReference>
<dbReference type="Pfam" id="PF15773">
    <property type="entry name" value="DAAP1"/>
    <property type="match status" value="1"/>
</dbReference>
<reference evidence="7 8" key="1">
    <citation type="submission" date="2013-08" db="EMBL/GenBank/DDBJ databases">
        <title>Genome evolution of avian class.</title>
        <authorList>
            <person name="Zhang G."/>
            <person name="Li C."/>
        </authorList>
    </citation>
    <scope>NUCLEOTIDE SEQUENCE [LARGE SCALE GENOMIC DNA]</scope>
    <source>
        <strain evidence="7">M959</strain>
    </source>
</reference>
<evidence type="ECO:0000313" key="8">
    <source>
        <dbReference type="Proteomes" id="UP000031515"/>
    </source>
</evidence>
<keyword evidence="8" id="KW-1185">Reference proteome</keyword>
<feature type="region of interest" description="Disordered" evidence="6">
    <location>
        <begin position="70"/>
        <end position="204"/>
    </location>
</feature>
<sequence>MEKLEELSVRQPRPVAPHSRWPSAKLSSFQEQQENKGVDFPSSSQSSPWMDMMKFQSLPEPETVYIDLRDAEPCQLVTSPEEKQSASDSSSEEEETMEINDPAERNMRNCSGKTLLLQQLRTARKEASELLHKTSPPSEKLEGIKQDPGSLEETGSSQINRHFKAKKVIPRKTMGLKEEKRDILLSSSGGSGGDIEKENRKEVE</sequence>
<keyword evidence="1" id="KW-0963">Cytoplasm</keyword>
<comment type="function">
    <text evidence="2">In cyliated cells, dynein axonemal particle-specific protein required for deployment of ODA to the axoneme. Interacts with outer dynein arm (ODA) subunits.</text>
</comment>
<accession>A0A093BMK4</accession>
<feature type="compositionally biased region" description="Basic and acidic residues" evidence="6">
    <location>
        <begin position="194"/>
        <end position="204"/>
    </location>
</feature>
<dbReference type="PANTHER" id="PTHR35977:SF1">
    <property type="entry name" value="DYNEIN AXONEMAL ASSEMBLY FACTOR 8"/>
    <property type="match status" value="1"/>
</dbReference>
<dbReference type="AlphaFoldDB" id="A0A093BMK4"/>
<organism evidence="7 8">
    <name type="scientific">Chaetura pelagica</name>
    <name type="common">Chimney swift</name>
    <name type="synonym">Hirundo pelagica</name>
    <dbReference type="NCBI Taxonomy" id="8897"/>
    <lineage>
        <taxon>Eukaryota</taxon>
        <taxon>Metazoa</taxon>
        <taxon>Chordata</taxon>
        <taxon>Craniata</taxon>
        <taxon>Vertebrata</taxon>
        <taxon>Euteleostomi</taxon>
        <taxon>Archelosauria</taxon>
        <taxon>Archosauria</taxon>
        <taxon>Dinosauria</taxon>
        <taxon>Saurischia</taxon>
        <taxon>Theropoda</taxon>
        <taxon>Coelurosauria</taxon>
        <taxon>Aves</taxon>
        <taxon>Neognathae</taxon>
        <taxon>Neoaves</taxon>
        <taxon>Strisores</taxon>
        <taxon>Apodiformes</taxon>
        <taxon>Apodidae</taxon>
        <taxon>Apodinae</taxon>
        <taxon>Chaetura</taxon>
    </lineage>
</organism>
<dbReference type="GO" id="GO:0070840">
    <property type="term" value="F:dynein complex binding"/>
    <property type="evidence" value="ECO:0007669"/>
    <property type="project" value="InterPro"/>
</dbReference>
<dbReference type="GO" id="GO:0120293">
    <property type="term" value="C:dynein axonemal particle"/>
    <property type="evidence" value="ECO:0007669"/>
    <property type="project" value="UniProtKB-SubCell"/>
</dbReference>
<evidence type="ECO:0000256" key="1">
    <source>
        <dbReference type="ARBA" id="ARBA00022490"/>
    </source>
</evidence>
<feature type="region of interest" description="Disordered" evidence="6">
    <location>
        <begin position="1"/>
        <end position="55"/>
    </location>
</feature>
<evidence type="ECO:0000256" key="3">
    <source>
        <dbReference type="ARBA" id="ARBA00024190"/>
    </source>
</evidence>
<feature type="compositionally biased region" description="Basic residues" evidence="6">
    <location>
        <begin position="161"/>
        <end position="170"/>
    </location>
</feature>
<evidence type="ECO:0000256" key="2">
    <source>
        <dbReference type="ARBA" id="ARBA00024177"/>
    </source>
</evidence>
<evidence type="ECO:0000256" key="4">
    <source>
        <dbReference type="ARBA" id="ARBA00024428"/>
    </source>
</evidence>
<evidence type="ECO:0000313" key="7">
    <source>
        <dbReference type="EMBL" id="KFU86373.1"/>
    </source>
</evidence>
<reference evidence="8" key="2">
    <citation type="journal article" date="2014" name="Science">
        <title>Comparative genomics reveals insights into avian genome evolution and adaptation.</title>
        <authorList>
            <consortium name="Avian Genome Consortium"/>
            <person name="Zhang G."/>
            <person name="Li C."/>
            <person name="Li Q."/>
            <person name="Li B."/>
            <person name="Larkin D.M."/>
            <person name="Lee C."/>
            <person name="Storz J.F."/>
            <person name="Antunes A."/>
            <person name="Greenwold M.J."/>
            <person name="Meredith R.W."/>
            <person name="Odeen A."/>
            <person name="Cui J."/>
            <person name="Zhou Q."/>
            <person name="Xu L."/>
            <person name="Pan H."/>
            <person name="Wang Z."/>
            <person name="Jin L."/>
            <person name="Zhang P."/>
            <person name="Hu H."/>
            <person name="Yang W."/>
            <person name="Hu J."/>
            <person name="Xiao J."/>
            <person name="Yang Z."/>
            <person name="Liu Y."/>
            <person name="Xie Q."/>
            <person name="Yu H."/>
            <person name="Lian J."/>
            <person name="Wen P."/>
            <person name="Zhang F."/>
            <person name="Li H."/>
            <person name="Zeng Y."/>
            <person name="Xiong Z."/>
            <person name="Liu S."/>
            <person name="Zhou L."/>
            <person name="Huang Z."/>
            <person name="An N."/>
            <person name="Wang J."/>
            <person name="Zheng Q."/>
            <person name="Xiong Y."/>
            <person name="Wang G."/>
            <person name="Wang B."/>
            <person name="Wang J."/>
            <person name="Fan Y."/>
            <person name="da Fonseca R.R."/>
            <person name="Alfaro-Nunez A."/>
            <person name="Schubert M."/>
            <person name="Orlando L."/>
            <person name="Mourier T."/>
            <person name="Howard J.T."/>
            <person name="Ganapathy G."/>
            <person name="Pfenning A."/>
            <person name="Whitney O."/>
            <person name="Rivas M.V."/>
            <person name="Hara E."/>
            <person name="Smith J."/>
            <person name="Farre M."/>
            <person name="Narayan J."/>
            <person name="Slavov G."/>
            <person name="Romanov M.N."/>
            <person name="Borges R."/>
            <person name="Machado J.P."/>
            <person name="Khan I."/>
            <person name="Springer M.S."/>
            <person name="Gatesy J."/>
            <person name="Hoffmann F.G."/>
            <person name="Opazo J.C."/>
            <person name="Hastad O."/>
            <person name="Sawyer R.H."/>
            <person name="Kim H."/>
            <person name="Kim K.W."/>
            <person name="Kim H.J."/>
            <person name="Cho S."/>
            <person name="Li N."/>
            <person name="Huang Y."/>
            <person name="Bruford M.W."/>
            <person name="Zhan X."/>
            <person name="Dixon A."/>
            <person name="Bertelsen M.F."/>
            <person name="Derryberry E."/>
            <person name="Warren W."/>
            <person name="Wilson R.K."/>
            <person name="Li S."/>
            <person name="Ray D.A."/>
            <person name="Green R.E."/>
            <person name="O'Brien S.J."/>
            <person name="Griffin D."/>
            <person name="Johnson W.E."/>
            <person name="Haussler D."/>
            <person name="Ryder O.A."/>
            <person name="Willerslev E."/>
            <person name="Graves G.R."/>
            <person name="Alstrom P."/>
            <person name="Fjeldsa J."/>
            <person name="Mindell D.P."/>
            <person name="Edwards S.V."/>
            <person name="Braun E.L."/>
            <person name="Rahbek C."/>
            <person name="Burt D.W."/>
            <person name="Houde P."/>
            <person name="Zhang Y."/>
            <person name="Yang H."/>
            <person name="Wang J."/>
            <person name="Jarvis E.D."/>
            <person name="Gilbert M.T."/>
            <person name="Wang J."/>
        </authorList>
    </citation>
    <scope>NUCLEOTIDE SEQUENCE [LARGE SCALE GENOMIC DNA]</scope>
</reference>
<evidence type="ECO:0000256" key="5">
    <source>
        <dbReference type="ARBA" id="ARBA00030565"/>
    </source>
</evidence>
<dbReference type="EMBL" id="KN126074">
    <property type="protein sequence ID" value="KFU86373.1"/>
    <property type="molecule type" value="Genomic_DNA"/>
</dbReference>
<gene>
    <name evidence="7" type="ORF">M959_00409</name>
</gene>